<name>A0A0A9G2W9_ARUDO</name>
<feature type="region of interest" description="Disordered" evidence="1">
    <location>
        <begin position="1"/>
        <end position="98"/>
    </location>
</feature>
<feature type="compositionally biased region" description="Polar residues" evidence="1">
    <location>
        <begin position="54"/>
        <end position="65"/>
    </location>
</feature>
<proteinExistence type="predicted"/>
<reference evidence="2" key="1">
    <citation type="submission" date="2014-09" db="EMBL/GenBank/DDBJ databases">
        <authorList>
            <person name="Magalhaes I.L.F."/>
            <person name="Oliveira U."/>
            <person name="Santos F.R."/>
            <person name="Vidigal T.H.D.A."/>
            <person name="Brescovit A.D."/>
            <person name="Santos A.J."/>
        </authorList>
    </citation>
    <scope>NUCLEOTIDE SEQUENCE</scope>
    <source>
        <tissue evidence="2">Shoot tissue taken approximately 20 cm above the soil surface</tissue>
    </source>
</reference>
<protein>
    <submittedName>
        <fullName evidence="2">Uncharacterized protein</fullName>
    </submittedName>
</protein>
<reference evidence="2" key="2">
    <citation type="journal article" date="2015" name="Data Brief">
        <title>Shoot transcriptome of the giant reed, Arundo donax.</title>
        <authorList>
            <person name="Barrero R.A."/>
            <person name="Guerrero F.D."/>
            <person name="Moolhuijzen P."/>
            <person name="Goolsby J.A."/>
            <person name="Tidwell J."/>
            <person name="Bellgard S.E."/>
            <person name="Bellgard M.I."/>
        </authorList>
    </citation>
    <scope>NUCLEOTIDE SEQUENCE</scope>
    <source>
        <tissue evidence="2">Shoot tissue taken approximately 20 cm above the soil surface</tissue>
    </source>
</reference>
<organism evidence="2">
    <name type="scientific">Arundo donax</name>
    <name type="common">Giant reed</name>
    <name type="synonym">Donax arundinaceus</name>
    <dbReference type="NCBI Taxonomy" id="35708"/>
    <lineage>
        <taxon>Eukaryota</taxon>
        <taxon>Viridiplantae</taxon>
        <taxon>Streptophyta</taxon>
        <taxon>Embryophyta</taxon>
        <taxon>Tracheophyta</taxon>
        <taxon>Spermatophyta</taxon>
        <taxon>Magnoliopsida</taxon>
        <taxon>Liliopsida</taxon>
        <taxon>Poales</taxon>
        <taxon>Poaceae</taxon>
        <taxon>PACMAD clade</taxon>
        <taxon>Arundinoideae</taxon>
        <taxon>Arundineae</taxon>
        <taxon>Arundo</taxon>
    </lineage>
</organism>
<dbReference type="AlphaFoldDB" id="A0A0A9G2W9"/>
<accession>A0A0A9G2W9</accession>
<sequence>MMVAMASSRVQTASWSADHPSAFWSDQSAPADMRMSAATGSRRRTARWSGVSLRGTSRRSMTAETASARASPAMDSSSVVTSPARGRRGRPATSLRSAALSRRATARCAGLCAYLDTSSMA</sequence>
<dbReference type="EMBL" id="GBRH01178471">
    <property type="protein sequence ID" value="JAE19425.1"/>
    <property type="molecule type" value="Transcribed_RNA"/>
</dbReference>
<evidence type="ECO:0000313" key="2">
    <source>
        <dbReference type="EMBL" id="JAE19425.1"/>
    </source>
</evidence>
<evidence type="ECO:0000256" key="1">
    <source>
        <dbReference type="SAM" id="MobiDB-lite"/>
    </source>
</evidence>